<dbReference type="InterPro" id="IPR038492">
    <property type="entry name" value="GBBH-like_N_sf"/>
</dbReference>
<keyword evidence="5" id="KW-1185">Reference proteome</keyword>
<keyword evidence="1" id="KW-0479">Metal-binding</keyword>
<dbReference type="InterPro" id="IPR010376">
    <property type="entry name" value="GBBH-like_N"/>
</dbReference>
<name>A0ABX7R3C6_9GAMM</name>
<evidence type="ECO:0000313" key="4">
    <source>
        <dbReference type="EMBL" id="QSX37661.1"/>
    </source>
</evidence>
<dbReference type="Proteomes" id="UP000663207">
    <property type="component" value="Chromosome"/>
</dbReference>
<dbReference type="RefSeq" id="WP_207321780.1">
    <property type="nucleotide sequence ID" value="NZ_CP071502.1"/>
</dbReference>
<evidence type="ECO:0000259" key="3">
    <source>
        <dbReference type="Pfam" id="PF06155"/>
    </source>
</evidence>
<evidence type="ECO:0000256" key="1">
    <source>
        <dbReference type="ARBA" id="ARBA00022723"/>
    </source>
</evidence>
<accession>A0ABX7R3C6</accession>
<dbReference type="EMBL" id="CP071502">
    <property type="protein sequence ID" value="QSX37661.1"/>
    <property type="molecule type" value="Genomic_DNA"/>
</dbReference>
<dbReference type="PANTHER" id="PTHR35303:SF5">
    <property type="entry name" value="OS02G0197800 PROTEIN"/>
    <property type="match status" value="1"/>
</dbReference>
<proteinExistence type="predicted"/>
<evidence type="ECO:0000256" key="2">
    <source>
        <dbReference type="ARBA" id="ARBA00023004"/>
    </source>
</evidence>
<protein>
    <submittedName>
        <fullName evidence="4">DUF971 domain-containing protein</fullName>
    </submittedName>
</protein>
<gene>
    <name evidence="4" type="ORF">JYB85_02140</name>
</gene>
<feature type="domain" description="Gamma-butyrobetaine hydroxylase-like N-terminal" evidence="3">
    <location>
        <begin position="10"/>
        <end position="91"/>
    </location>
</feature>
<evidence type="ECO:0000313" key="5">
    <source>
        <dbReference type="Proteomes" id="UP000663207"/>
    </source>
</evidence>
<dbReference type="Pfam" id="PF06155">
    <property type="entry name" value="GBBH-like_N"/>
    <property type="match status" value="1"/>
</dbReference>
<dbReference type="Gene3D" id="3.30.2020.30">
    <property type="match status" value="1"/>
</dbReference>
<dbReference type="PANTHER" id="PTHR35303">
    <property type="entry name" value="OS02G0197800 PROTEIN"/>
    <property type="match status" value="1"/>
</dbReference>
<sequence length="126" mass="14279">MNSPTVTSLKLKRKSRLLEIGFDDGSSFELSCEFLRVHSPSAEVHGHGQPVLVTHKKDVNISAIEPVGNYAVKLVFDDGHNTGLYSWQVLHHLASHQQQLWQDYLDRLKAEKGSREPLIAMKISYR</sequence>
<keyword evidence="2" id="KW-0408">Iron</keyword>
<reference evidence="4 5" key="1">
    <citation type="submission" date="2021-03" db="EMBL/GenBank/DDBJ databases">
        <title>Novel species identification of genus Shewanella.</title>
        <authorList>
            <person name="Liu G."/>
            <person name="Zhang Q."/>
        </authorList>
    </citation>
    <scope>NUCLEOTIDE SEQUENCE [LARGE SCALE GENOMIC DNA]</scope>
    <source>
        <strain evidence="4 5">FJAT-52962</strain>
    </source>
</reference>
<organism evidence="4 5">
    <name type="scientific">Shewanella sedimentimangrovi</name>
    <dbReference type="NCBI Taxonomy" id="2814293"/>
    <lineage>
        <taxon>Bacteria</taxon>
        <taxon>Pseudomonadati</taxon>
        <taxon>Pseudomonadota</taxon>
        <taxon>Gammaproteobacteria</taxon>
        <taxon>Alteromonadales</taxon>
        <taxon>Shewanellaceae</taxon>
        <taxon>Shewanella</taxon>
    </lineage>
</organism>